<reference evidence="1" key="1">
    <citation type="submission" date="2019-08" db="EMBL/GenBank/DDBJ databases">
        <title>Genome sequence of Clostridiales bacterium MT110.</title>
        <authorList>
            <person name="Cao J."/>
        </authorList>
    </citation>
    <scope>NUCLEOTIDE SEQUENCE</scope>
    <source>
        <strain evidence="1">MT110</strain>
    </source>
</reference>
<keyword evidence="2" id="KW-1185">Reference proteome</keyword>
<sequence length="364" mass="40290">MAESYDAMSATNNLDKILIIIPSLHPNERLLELLERLRSMTSQMLSIILVDDGSGAAYSDIFQKAQTDFSCIVLTNKVNQGKGRALKNAFLYVLDNLPDVTGVVTVDGDGQHAAEDVLACMVKLAENPGHLILGCRQFDSREVPLKSRFGNKLTKKVLCLTRGINVGDTQTGLRAIPTSYLKLLTSVAGERYEYEMNVLLACGENRIPIYEVPIKTIYLEGNKGSHFHPVFDSLKIYTVFIRYLISAVSSFLLDVAVFTLLVMLLKGSLPGHYIFIATVISRGCSSLFNYIANKTLVFKARVKAGSAARYYVLAVSQMAASALLVTEIFSLIPGAGETMIKILVDTLLFFLSFYIQRKWVFKSK</sequence>
<gene>
    <name evidence="1" type="ORF">FRZ06_16645</name>
</gene>
<protein>
    <submittedName>
        <fullName evidence="1">Glycosyltransferase</fullName>
    </submittedName>
</protein>
<evidence type="ECO:0000313" key="2">
    <source>
        <dbReference type="Proteomes" id="UP000594014"/>
    </source>
</evidence>
<organism evidence="1 2">
    <name type="scientific">Anoxybacterium hadale</name>
    <dbReference type="NCBI Taxonomy" id="3408580"/>
    <lineage>
        <taxon>Bacteria</taxon>
        <taxon>Bacillati</taxon>
        <taxon>Bacillota</taxon>
        <taxon>Clostridia</taxon>
        <taxon>Peptostreptococcales</taxon>
        <taxon>Anaerovoracaceae</taxon>
        <taxon>Anoxybacterium</taxon>
    </lineage>
</organism>
<proteinExistence type="predicted"/>
<dbReference type="Proteomes" id="UP000594014">
    <property type="component" value="Chromosome"/>
</dbReference>
<accession>A0ACD1AEX4</accession>
<dbReference type="EMBL" id="CP042469">
    <property type="protein sequence ID" value="QOX64859.1"/>
    <property type="molecule type" value="Genomic_DNA"/>
</dbReference>
<name>A0ACD1AEX4_9FIRM</name>
<evidence type="ECO:0000313" key="1">
    <source>
        <dbReference type="EMBL" id="QOX64859.1"/>
    </source>
</evidence>